<feature type="compositionally biased region" description="Acidic residues" evidence="1">
    <location>
        <begin position="530"/>
        <end position="539"/>
    </location>
</feature>
<dbReference type="RefSeq" id="XP_007774231.1">
    <property type="nucleotide sequence ID" value="XM_007776041.1"/>
</dbReference>
<feature type="compositionally biased region" description="Polar residues" evidence="1">
    <location>
        <begin position="459"/>
        <end position="475"/>
    </location>
</feature>
<gene>
    <name evidence="2" type="ORF">CONPUDRAFT_158970</name>
</gene>
<dbReference type="GeneID" id="19204008"/>
<feature type="compositionally biased region" description="Basic residues" evidence="1">
    <location>
        <begin position="282"/>
        <end position="296"/>
    </location>
</feature>
<accession>A0A5M3MA49</accession>
<feature type="compositionally biased region" description="Basic and acidic residues" evidence="1">
    <location>
        <begin position="209"/>
        <end position="243"/>
    </location>
</feature>
<feature type="compositionally biased region" description="Acidic residues" evidence="1">
    <location>
        <begin position="263"/>
        <end position="277"/>
    </location>
</feature>
<evidence type="ECO:0000313" key="3">
    <source>
        <dbReference type="Proteomes" id="UP000053558"/>
    </source>
</evidence>
<sequence>MPRFYLPDAIPLEFVDTDQVDTVQNFLYLLDNRWKQMLMHARMDGINTVVFGELWNRERASLDEVLHYLLKPLFPDVIWPPYVVTILHQRSAIFVPGFVDDPNVFGFAMHPVPVVRNIGADWWKNVPYSATTDVPMSGPGEDRGDVPESASAATNADVRSSTRNRPADVVIGGDEDTPTAKPAKQKKPATQESDAEGDIDGPSARKKAKAMDKGKKAVKEKDVTPAKEAPAGKEGVKGKDGSKTKAGSKAAGGKKGKETAPPPEDDADEGDATEAVEDPAASKKKAVKLKGGKKPKPPVDESSDAGKKGKHTVLPVEGQNTWTPPADASGASASIGGQELNVGAFLKPFPPGTPTLPHMLVARRSFVPSDLLFDDMEIGSEVEMREYLERQKVWARNIVKNSVTVNTRFEGRLAAQDHRIDQFITRTDARIAGMAKDIGAIAKAQKSIEASLKKLAKQSGESASGQRASSNVSKDFSSENKDPNQSRMSIMRPEPGAPKQWTLTPPGEPKALSSDVAQDAPSQSFQQIGDDADADENPVDAESPRSSPPPAAEPAEEDE</sequence>
<feature type="region of interest" description="Disordered" evidence="1">
    <location>
        <begin position="131"/>
        <end position="334"/>
    </location>
</feature>
<dbReference type="KEGG" id="cput:CONPUDRAFT_158970"/>
<feature type="compositionally biased region" description="Polar residues" evidence="1">
    <location>
        <begin position="151"/>
        <end position="164"/>
    </location>
</feature>
<evidence type="ECO:0000256" key="1">
    <source>
        <dbReference type="SAM" id="MobiDB-lite"/>
    </source>
</evidence>
<dbReference type="Proteomes" id="UP000053558">
    <property type="component" value="Unassembled WGS sequence"/>
</dbReference>
<reference evidence="3" key="1">
    <citation type="journal article" date="2012" name="Science">
        <title>The Paleozoic origin of enzymatic lignin decomposition reconstructed from 31 fungal genomes.</title>
        <authorList>
            <person name="Floudas D."/>
            <person name="Binder M."/>
            <person name="Riley R."/>
            <person name="Barry K."/>
            <person name="Blanchette R.A."/>
            <person name="Henrissat B."/>
            <person name="Martinez A.T."/>
            <person name="Otillar R."/>
            <person name="Spatafora J.W."/>
            <person name="Yadav J.S."/>
            <person name="Aerts A."/>
            <person name="Benoit I."/>
            <person name="Boyd A."/>
            <person name="Carlson A."/>
            <person name="Copeland A."/>
            <person name="Coutinho P.M."/>
            <person name="de Vries R.P."/>
            <person name="Ferreira P."/>
            <person name="Findley K."/>
            <person name="Foster B."/>
            <person name="Gaskell J."/>
            <person name="Glotzer D."/>
            <person name="Gorecki P."/>
            <person name="Heitman J."/>
            <person name="Hesse C."/>
            <person name="Hori C."/>
            <person name="Igarashi K."/>
            <person name="Jurgens J.A."/>
            <person name="Kallen N."/>
            <person name="Kersten P."/>
            <person name="Kohler A."/>
            <person name="Kuees U."/>
            <person name="Kumar T.K.A."/>
            <person name="Kuo A."/>
            <person name="LaButti K."/>
            <person name="Larrondo L.F."/>
            <person name="Lindquist E."/>
            <person name="Ling A."/>
            <person name="Lombard V."/>
            <person name="Lucas S."/>
            <person name="Lundell T."/>
            <person name="Martin R."/>
            <person name="McLaughlin D.J."/>
            <person name="Morgenstern I."/>
            <person name="Morin E."/>
            <person name="Murat C."/>
            <person name="Nagy L.G."/>
            <person name="Nolan M."/>
            <person name="Ohm R.A."/>
            <person name="Patyshakuliyeva A."/>
            <person name="Rokas A."/>
            <person name="Ruiz-Duenas F.J."/>
            <person name="Sabat G."/>
            <person name="Salamov A."/>
            <person name="Samejima M."/>
            <person name="Schmutz J."/>
            <person name="Slot J.C."/>
            <person name="St John F."/>
            <person name="Stenlid J."/>
            <person name="Sun H."/>
            <person name="Sun S."/>
            <person name="Syed K."/>
            <person name="Tsang A."/>
            <person name="Wiebenga A."/>
            <person name="Young D."/>
            <person name="Pisabarro A."/>
            <person name="Eastwood D.C."/>
            <person name="Martin F."/>
            <person name="Cullen D."/>
            <person name="Grigoriev I.V."/>
            <person name="Hibbett D.S."/>
        </authorList>
    </citation>
    <scope>NUCLEOTIDE SEQUENCE [LARGE SCALE GENOMIC DNA]</scope>
    <source>
        <strain evidence="3">RWD-64-598 SS2</strain>
    </source>
</reference>
<protein>
    <submittedName>
        <fullName evidence="2">Uncharacterized protein</fullName>
    </submittedName>
</protein>
<organism evidence="2 3">
    <name type="scientific">Coniophora puteana (strain RWD-64-598)</name>
    <name type="common">Brown rot fungus</name>
    <dbReference type="NCBI Taxonomy" id="741705"/>
    <lineage>
        <taxon>Eukaryota</taxon>
        <taxon>Fungi</taxon>
        <taxon>Dikarya</taxon>
        <taxon>Basidiomycota</taxon>
        <taxon>Agaricomycotina</taxon>
        <taxon>Agaricomycetes</taxon>
        <taxon>Agaricomycetidae</taxon>
        <taxon>Boletales</taxon>
        <taxon>Coniophorineae</taxon>
        <taxon>Coniophoraceae</taxon>
        <taxon>Coniophora</taxon>
    </lineage>
</organism>
<comment type="caution">
    <text evidence="2">The sequence shown here is derived from an EMBL/GenBank/DDBJ whole genome shotgun (WGS) entry which is preliminary data.</text>
</comment>
<dbReference type="AlphaFoldDB" id="A0A5M3MA49"/>
<feature type="region of interest" description="Disordered" evidence="1">
    <location>
        <begin position="457"/>
        <end position="559"/>
    </location>
</feature>
<dbReference type="EMBL" id="JH711588">
    <property type="protein sequence ID" value="EIW75515.1"/>
    <property type="molecule type" value="Genomic_DNA"/>
</dbReference>
<keyword evidence="3" id="KW-1185">Reference proteome</keyword>
<evidence type="ECO:0000313" key="2">
    <source>
        <dbReference type="EMBL" id="EIW75515.1"/>
    </source>
</evidence>
<name>A0A5M3MA49_CONPW</name>
<proteinExistence type="predicted"/>